<keyword evidence="3" id="KW-1185">Reference proteome</keyword>
<evidence type="ECO:0000313" key="2">
    <source>
        <dbReference type="EMBL" id="ODR03996.1"/>
    </source>
</evidence>
<dbReference type="Gene3D" id="3.30.1330.10">
    <property type="entry name" value="PurM-like, N-terminal domain"/>
    <property type="match status" value="1"/>
</dbReference>
<accession>A0A1E3SPB8</accession>
<dbReference type="InterPro" id="IPR000182">
    <property type="entry name" value="GNAT_dom"/>
</dbReference>
<feature type="domain" description="N-acetyltransferase" evidence="1">
    <location>
        <begin position="28"/>
        <end position="174"/>
    </location>
</feature>
<dbReference type="GO" id="GO:0009228">
    <property type="term" value="P:thiamine biosynthetic process"/>
    <property type="evidence" value="ECO:0007669"/>
    <property type="project" value="InterPro"/>
</dbReference>
<dbReference type="PANTHER" id="PTHR30270:SF0">
    <property type="entry name" value="THIAMINE-MONOPHOSPHATE KINASE"/>
    <property type="match status" value="1"/>
</dbReference>
<dbReference type="GO" id="GO:0016747">
    <property type="term" value="F:acyltransferase activity, transferring groups other than amino-acyl groups"/>
    <property type="evidence" value="ECO:0007669"/>
    <property type="project" value="InterPro"/>
</dbReference>
<comment type="caution">
    <text evidence="2">The sequence shown here is derived from an EMBL/GenBank/DDBJ whole genome shotgun (WGS) entry which is preliminary data.</text>
</comment>
<dbReference type="STRING" id="243061.AWC25_24750"/>
<reference evidence="3" key="1">
    <citation type="submission" date="2016-09" db="EMBL/GenBank/DDBJ databases">
        <authorList>
            <person name="Greninger A.L."/>
            <person name="Jerome K.R."/>
            <person name="Mcnair B."/>
            <person name="Wallis C."/>
            <person name="Fang F."/>
        </authorList>
    </citation>
    <scope>NUCLEOTIDE SEQUENCE [LARGE SCALE GENOMIC DNA]</scope>
    <source>
        <strain evidence="3">BC1_M4</strain>
    </source>
</reference>
<name>A0A1E3SPB8_9MYCO</name>
<dbReference type="RefSeq" id="WP_069401881.1">
    <property type="nucleotide sequence ID" value="NZ_JBKFED010000004.1"/>
</dbReference>
<evidence type="ECO:0000313" key="3">
    <source>
        <dbReference type="Proteomes" id="UP000094224"/>
    </source>
</evidence>
<sequence length="474" mass="48897">MIFFSTNTEAASVDSSILTGAPAAPAPFLIHPAESGRELEAYRRIRHDAFVGDQGLFAGTDRDEVDDDPRAVVLVARTPDGQILGGVRLAPATAVDLGWWTGSRLATDPAVRIVGLGSALIRAACAYVESAGVLRFEATVQQRYMPLFTKLGWQMLGECTVASRPHAWIRWPLNPFQRIVTATKSFLGPALEPLRAVPGALGPAGFVGDDGTPIPGSDLIAACDAIIPAMVERDPEWAGWCSVLVNVNDLTAMGATPIGLLDAVGAPTARLLDRVIAGLSAASAAWQVPVLGGHTQLGVPPALAVTALGRAATPIPAGGATSGDRIRLTVDTAGQWRPGYTGRQWDSTSNRSSGELVAMTRAVASMRPRAAKDVSMAGVVGTLGMMAEASRSGAELDIAAVARPAGTGMGEWLTCFPGFAMLTAGGGGPVLELPDGVVSAECGSVTATPGVRLRWPDGVVTMALTSPVTGLGPA</sequence>
<dbReference type="Proteomes" id="UP000094224">
    <property type="component" value="Unassembled WGS sequence"/>
</dbReference>
<dbReference type="NCBIfam" id="TIGR04045">
    <property type="entry name" value="MSMEG_0567_GNAT"/>
    <property type="match status" value="1"/>
</dbReference>
<dbReference type="Gene3D" id="3.40.630.30">
    <property type="match status" value="1"/>
</dbReference>
<proteinExistence type="predicted"/>
<dbReference type="SUPFAM" id="SSF55326">
    <property type="entry name" value="PurM N-terminal domain-like"/>
    <property type="match status" value="1"/>
</dbReference>
<dbReference type="Pfam" id="PF02769">
    <property type="entry name" value="AIRS_C"/>
    <property type="match status" value="1"/>
</dbReference>
<dbReference type="EMBL" id="MIHC01000037">
    <property type="protein sequence ID" value="ODR03996.1"/>
    <property type="molecule type" value="Genomic_DNA"/>
</dbReference>
<organism evidence="2 3">
    <name type="scientific">Mycobacterium sherrisii</name>
    <dbReference type="NCBI Taxonomy" id="243061"/>
    <lineage>
        <taxon>Bacteria</taxon>
        <taxon>Bacillati</taxon>
        <taxon>Actinomycetota</taxon>
        <taxon>Actinomycetes</taxon>
        <taxon>Mycobacteriales</taxon>
        <taxon>Mycobacteriaceae</taxon>
        <taxon>Mycobacterium</taxon>
        <taxon>Mycobacterium simiae complex</taxon>
    </lineage>
</organism>
<dbReference type="InterPro" id="IPR024035">
    <property type="entry name" value="MSMEG_0567_GNAT"/>
</dbReference>
<dbReference type="InterPro" id="IPR023911">
    <property type="entry name" value="MSMEG_0567/sll0787_C"/>
</dbReference>
<dbReference type="Pfam" id="PF00583">
    <property type="entry name" value="Acetyltransf_1"/>
    <property type="match status" value="1"/>
</dbReference>
<evidence type="ECO:0000259" key="1">
    <source>
        <dbReference type="PROSITE" id="PS51186"/>
    </source>
</evidence>
<dbReference type="InterPro" id="IPR036676">
    <property type="entry name" value="PurM-like_C_sf"/>
</dbReference>
<dbReference type="PROSITE" id="PS51186">
    <property type="entry name" value="GNAT"/>
    <property type="match status" value="1"/>
</dbReference>
<dbReference type="SUPFAM" id="SSF56042">
    <property type="entry name" value="PurM C-terminal domain-like"/>
    <property type="match status" value="1"/>
</dbReference>
<dbReference type="InterPro" id="IPR006283">
    <property type="entry name" value="ThiL-like"/>
</dbReference>
<dbReference type="InterPro" id="IPR010918">
    <property type="entry name" value="PurM-like_C_dom"/>
</dbReference>
<dbReference type="CDD" id="cd04301">
    <property type="entry name" value="NAT_SF"/>
    <property type="match status" value="1"/>
</dbReference>
<protein>
    <submittedName>
        <fullName evidence="2">AIR synthase</fullName>
    </submittedName>
</protein>
<dbReference type="AlphaFoldDB" id="A0A1E3SPB8"/>
<dbReference type="NCBIfam" id="TIGR04050">
    <property type="entry name" value="MSMEG_0567_Cter"/>
    <property type="match status" value="1"/>
</dbReference>
<dbReference type="InterPro" id="IPR036921">
    <property type="entry name" value="PurM-like_N_sf"/>
</dbReference>
<dbReference type="Pfam" id="PF00586">
    <property type="entry name" value="AIRS"/>
    <property type="match status" value="1"/>
</dbReference>
<dbReference type="PANTHER" id="PTHR30270">
    <property type="entry name" value="THIAMINE-MONOPHOSPHATE KINASE"/>
    <property type="match status" value="1"/>
</dbReference>
<dbReference type="InterPro" id="IPR016188">
    <property type="entry name" value="PurM-like_N"/>
</dbReference>
<dbReference type="InterPro" id="IPR016181">
    <property type="entry name" value="Acyl_CoA_acyltransferase"/>
</dbReference>
<gene>
    <name evidence="2" type="ORF">BHQ21_19220</name>
</gene>
<dbReference type="GO" id="GO:0009030">
    <property type="term" value="F:thiamine-phosphate kinase activity"/>
    <property type="evidence" value="ECO:0007669"/>
    <property type="project" value="InterPro"/>
</dbReference>
<dbReference type="SUPFAM" id="SSF55729">
    <property type="entry name" value="Acyl-CoA N-acyltransferases (Nat)"/>
    <property type="match status" value="1"/>
</dbReference>